<reference evidence="1" key="1">
    <citation type="journal article" date="2021" name="New Phytol.">
        <title>Evolutionary innovations through gain and loss of genes in the ectomycorrhizal Boletales.</title>
        <authorList>
            <person name="Wu G."/>
            <person name="Miyauchi S."/>
            <person name="Morin E."/>
            <person name="Kuo A."/>
            <person name="Drula E."/>
            <person name="Varga T."/>
            <person name="Kohler A."/>
            <person name="Feng B."/>
            <person name="Cao Y."/>
            <person name="Lipzen A."/>
            <person name="Daum C."/>
            <person name="Hundley H."/>
            <person name="Pangilinan J."/>
            <person name="Johnson J."/>
            <person name="Barry K."/>
            <person name="LaButti K."/>
            <person name="Ng V."/>
            <person name="Ahrendt S."/>
            <person name="Min B."/>
            <person name="Choi I.G."/>
            <person name="Park H."/>
            <person name="Plett J.M."/>
            <person name="Magnuson J."/>
            <person name="Spatafora J.W."/>
            <person name="Nagy L.G."/>
            <person name="Henrissat B."/>
            <person name="Grigoriev I.V."/>
            <person name="Yang Z.L."/>
            <person name="Xu J."/>
            <person name="Martin F.M."/>
        </authorList>
    </citation>
    <scope>NUCLEOTIDE SEQUENCE</scope>
    <source>
        <strain evidence="1">KUC20120723A-06</strain>
    </source>
</reference>
<sequence length="217" mass="23529">MVLSKSGGRQTSPGPSWAVLAEPTPTSSPSPSMRSDVEMGDDEQEEESQLVDTPISTPGVKRKAIESPPIRGRAKVPKLHAPSITDHISLSSSSDREPGPSRTQASKLPNTTSRAPFMSQPARPSLPVSPRPRLNKGKEKVVESSRSSSDSLEGGATLTQRIVKIVEKEKPRWARKSVAGSSGRKVDWERALHLPRKRASEKPVGNWRLNACHAQGH</sequence>
<dbReference type="Proteomes" id="UP000790709">
    <property type="component" value="Unassembled WGS sequence"/>
</dbReference>
<evidence type="ECO:0000313" key="2">
    <source>
        <dbReference type="Proteomes" id="UP000790709"/>
    </source>
</evidence>
<dbReference type="EMBL" id="MU266349">
    <property type="protein sequence ID" value="KAH7928774.1"/>
    <property type="molecule type" value="Genomic_DNA"/>
</dbReference>
<name>A0ACB8BTR2_9AGAM</name>
<gene>
    <name evidence="1" type="ORF">BV22DRAFT_180614</name>
</gene>
<protein>
    <submittedName>
        <fullName evidence="1">Uncharacterized protein</fullName>
    </submittedName>
</protein>
<keyword evidence="2" id="KW-1185">Reference proteome</keyword>
<proteinExistence type="predicted"/>
<accession>A0ACB8BTR2</accession>
<evidence type="ECO:0000313" key="1">
    <source>
        <dbReference type="EMBL" id="KAH7928774.1"/>
    </source>
</evidence>
<comment type="caution">
    <text evidence="1">The sequence shown here is derived from an EMBL/GenBank/DDBJ whole genome shotgun (WGS) entry which is preliminary data.</text>
</comment>
<organism evidence="1 2">
    <name type="scientific">Leucogyrophana mollusca</name>
    <dbReference type="NCBI Taxonomy" id="85980"/>
    <lineage>
        <taxon>Eukaryota</taxon>
        <taxon>Fungi</taxon>
        <taxon>Dikarya</taxon>
        <taxon>Basidiomycota</taxon>
        <taxon>Agaricomycotina</taxon>
        <taxon>Agaricomycetes</taxon>
        <taxon>Agaricomycetidae</taxon>
        <taxon>Boletales</taxon>
        <taxon>Boletales incertae sedis</taxon>
        <taxon>Leucogyrophana</taxon>
    </lineage>
</organism>